<dbReference type="InterPro" id="IPR011006">
    <property type="entry name" value="CheY-like_superfamily"/>
</dbReference>
<evidence type="ECO:0000259" key="6">
    <source>
        <dbReference type="PROSITE" id="PS50043"/>
    </source>
</evidence>
<evidence type="ECO:0000313" key="8">
    <source>
        <dbReference type="EMBL" id="RYU94277.1"/>
    </source>
</evidence>
<dbReference type="OrthoDB" id="9797341at2"/>
<feature type="domain" description="HTH luxR-type" evidence="6">
    <location>
        <begin position="148"/>
        <end position="213"/>
    </location>
</feature>
<name>A0A4Q5LXJ8_9BACT</name>
<evidence type="ECO:0000256" key="1">
    <source>
        <dbReference type="ARBA" id="ARBA00022553"/>
    </source>
</evidence>
<dbReference type="SMART" id="SM00448">
    <property type="entry name" value="REC"/>
    <property type="match status" value="1"/>
</dbReference>
<dbReference type="InterPro" id="IPR039420">
    <property type="entry name" value="WalR-like"/>
</dbReference>
<evidence type="ECO:0000256" key="2">
    <source>
        <dbReference type="ARBA" id="ARBA00023015"/>
    </source>
</evidence>
<dbReference type="EMBL" id="SEWF01000028">
    <property type="protein sequence ID" value="RYU94277.1"/>
    <property type="molecule type" value="Genomic_DNA"/>
</dbReference>
<dbReference type="PANTHER" id="PTHR43214">
    <property type="entry name" value="TWO-COMPONENT RESPONSE REGULATOR"/>
    <property type="match status" value="1"/>
</dbReference>
<protein>
    <submittedName>
        <fullName evidence="8">Response regulator transcription factor</fullName>
    </submittedName>
</protein>
<keyword evidence="9" id="KW-1185">Reference proteome</keyword>
<evidence type="ECO:0000256" key="3">
    <source>
        <dbReference type="ARBA" id="ARBA00023125"/>
    </source>
</evidence>
<evidence type="ECO:0000259" key="7">
    <source>
        <dbReference type="PROSITE" id="PS50110"/>
    </source>
</evidence>
<dbReference type="SMART" id="SM00421">
    <property type="entry name" value="HTH_LUXR"/>
    <property type="match status" value="1"/>
</dbReference>
<evidence type="ECO:0000256" key="5">
    <source>
        <dbReference type="PROSITE-ProRule" id="PRU00169"/>
    </source>
</evidence>
<dbReference type="PROSITE" id="PS50043">
    <property type="entry name" value="HTH_LUXR_2"/>
    <property type="match status" value="1"/>
</dbReference>
<dbReference type="Gene3D" id="3.40.50.2300">
    <property type="match status" value="1"/>
</dbReference>
<keyword evidence="1 5" id="KW-0597">Phosphoprotein</keyword>
<dbReference type="PRINTS" id="PR00038">
    <property type="entry name" value="HTHLUXR"/>
</dbReference>
<dbReference type="GO" id="GO:0003677">
    <property type="term" value="F:DNA binding"/>
    <property type="evidence" value="ECO:0007669"/>
    <property type="project" value="UniProtKB-KW"/>
</dbReference>
<dbReference type="RefSeq" id="WP_130022613.1">
    <property type="nucleotide sequence ID" value="NZ_SEWF01000028.1"/>
</dbReference>
<dbReference type="InterPro" id="IPR000792">
    <property type="entry name" value="Tscrpt_reg_LuxR_C"/>
</dbReference>
<gene>
    <name evidence="8" type="ORF">EWM59_17825</name>
</gene>
<dbReference type="CDD" id="cd17535">
    <property type="entry name" value="REC_NarL-like"/>
    <property type="match status" value="1"/>
</dbReference>
<dbReference type="GO" id="GO:0006355">
    <property type="term" value="P:regulation of DNA-templated transcription"/>
    <property type="evidence" value="ECO:0007669"/>
    <property type="project" value="InterPro"/>
</dbReference>
<dbReference type="GO" id="GO:0000160">
    <property type="term" value="P:phosphorelay signal transduction system"/>
    <property type="evidence" value="ECO:0007669"/>
    <property type="project" value="InterPro"/>
</dbReference>
<keyword evidence="4" id="KW-0804">Transcription</keyword>
<accession>A0A4Q5LXJ8</accession>
<dbReference type="InterPro" id="IPR001789">
    <property type="entry name" value="Sig_transdc_resp-reg_receiver"/>
</dbReference>
<dbReference type="CDD" id="cd06170">
    <property type="entry name" value="LuxR_C_like"/>
    <property type="match status" value="1"/>
</dbReference>
<dbReference type="PANTHER" id="PTHR43214:SF41">
    <property type="entry name" value="NITRATE_NITRITE RESPONSE REGULATOR PROTEIN NARP"/>
    <property type="match status" value="1"/>
</dbReference>
<keyword evidence="2" id="KW-0805">Transcription regulation</keyword>
<dbReference type="Proteomes" id="UP000293162">
    <property type="component" value="Unassembled WGS sequence"/>
</dbReference>
<sequence length="215" mass="24290">MPIRILIVDDHQILLDSLSLLISSIPNMDVVGTLYDSRKVPDFLENHEIDILVSDMNMPYLTGIDLTLKLRNQYPNLKILMLTVNDEAENIRHAFQAGISGYVTKKANRAELERALTTISKGEKYFSEAVLKELLTPVSFNAGPIEEIQPEPKALTLRELEIVKLIAQELSSSQIADRLFISVGTVENHRHNILQKLAVKNTIGIIKYAIKYRLI</sequence>
<feature type="domain" description="Response regulatory" evidence="7">
    <location>
        <begin position="4"/>
        <end position="120"/>
    </location>
</feature>
<evidence type="ECO:0000313" key="9">
    <source>
        <dbReference type="Proteomes" id="UP000293162"/>
    </source>
</evidence>
<dbReference type="AlphaFoldDB" id="A0A4Q5LXJ8"/>
<proteinExistence type="predicted"/>
<feature type="modified residue" description="4-aspartylphosphate" evidence="5">
    <location>
        <position position="55"/>
    </location>
</feature>
<organism evidence="8 9">
    <name type="scientific">Emticicia agri</name>
    <dbReference type="NCBI Taxonomy" id="2492393"/>
    <lineage>
        <taxon>Bacteria</taxon>
        <taxon>Pseudomonadati</taxon>
        <taxon>Bacteroidota</taxon>
        <taxon>Cytophagia</taxon>
        <taxon>Cytophagales</taxon>
        <taxon>Leadbetterellaceae</taxon>
        <taxon>Emticicia</taxon>
    </lineage>
</organism>
<comment type="caution">
    <text evidence="8">The sequence shown here is derived from an EMBL/GenBank/DDBJ whole genome shotgun (WGS) entry which is preliminary data.</text>
</comment>
<dbReference type="Pfam" id="PF00196">
    <property type="entry name" value="GerE"/>
    <property type="match status" value="1"/>
</dbReference>
<dbReference type="InterPro" id="IPR016032">
    <property type="entry name" value="Sig_transdc_resp-reg_C-effctor"/>
</dbReference>
<dbReference type="PROSITE" id="PS50110">
    <property type="entry name" value="RESPONSE_REGULATORY"/>
    <property type="match status" value="1"/>
</dbReference>
<keyword evidence="3" id="KW-0238">DNA-binding</keyword>
<reference evidence="8 9" key="1">
    <citation type="submission" date="2019-02" db="EMBL/GenBank/DDBJ databases">
        <title>Bacterial novel species Emticicia sp. 17J42-9 isolated from soil.</title>
        <authorList>
            <person name="Jung H.-Y."/>
        </authorList>
    </citation>
    <scope>NUCLEOTIDE SEQUENCE [LARGE SCALE GENOMIC DNA]</scope>
    <source>
        <strain evidence="8 9">17J42-9</strain>
    </source>
</reference>
<dbReference type="InterPro" id="IPR058245">
    <property type="entry name" value="NreC/VraR/RcsB-like_REC"/>
</dbReference>
<dbReference type="Pfam" id="PF00072">
    <property type="entry name" value="Response_reg"/>
    <property type="match status" value="1"/>
</dbReference>
<evidence type="ECO:0000256" key="4">
    <source>
        <dbReference type="ARBA" id="ARBA00023163"/>
    </source>
</evidence>
<dbReference type="SUPFAM" id="SSF46894">
    <property type="entry name" value="C-terminal effector domain of the bipartite response regulators"/>
    <property type="match status" value="1"/>
</dbReference>
<dbReference type="SUPFAM" id="SSF52172">
    <property type="entry name" value="CheY-like"/>
    <property type="match status" value="1"/>
</dbReference>